<dbReference type="eggNOG" id="COG1651">
    <property type="taxonomic scope" value="Bacteria"/>
</dbReference>
<accession>A0A086BPL0</accession>
<dbReference type="AlphaFoldDB" id="A0A086BPL0"/>
<evidence type="ECO:0000313" key="2">
    <source>
        <dbReference type="EMBL" id="KFF31874.1"/>
    </source>
</evidence>
<dbReference type="STRING" id="1341695.BBOMB_1283"/>
<dbReference type="Proteomes" id="UP000028730">
    <property type="component" value="Unassembled WGS sequence"/>
</dbReference>
<dbReference type="SUPFAM" id="SSF52833">
    <property type="entry name" value="Thioredoxin-like"/>
    <property type="match status" value="1"/>
</dbReference>
<reference evidence="2 3" key="1">
    <citation type="journal article" date="2014" name="Appl. Environ. Microbiol.">
        <title>Genomic encyclopedia of type strains of the genus Bifidobacterium.</title>
        <authorList>
            <person name="Milani C."/>
            <person name="Lugli G.A."/>
            <person name="Duranti S."/>
            <person name="Turroni F."/>
            <person name="Bottacini F."/>
            <person name="Mangifesta M."/>
            <person name="Sanchez B."/>
            <person name="Viappiani A."/>
            <person name="Mancabelli L."/>
            <person name="Taminiau B."/>
            <person name="Delcenserie V."/>
            <person name="Barrangou R."/>
            <person name="Margolles A."/>
            <person name="van Sinderen D."/>
            <person name="Ventura M."/>
        </authorList>
    </citation>
    <scope>NUCLEOTIDE SEQUENCE [LARGE SCALE GENOMIC DNA]</scope>
    <source>
        <strain evidence="2 3">DSM 19703</strain>
    </source>
</reference>
<dbReference type="Gene3D" id="3.40.30.10">
    <property type="entry name" value="Glutaredoxin"/>
    <property type="match status" value="1"/>
</dbReference>
<evidence type="ECO:0000256" key="1">
    <source>
        <dbReference type="SAM" id="Phobius"/>
    </source>
</evidence>
<keyword evidence="3" id="KW-1185">Reference proteome</keyword>
<evidence type="ECO:0000313" key="3">
    <source>
        <dbReference type="Proteomes" id="UP000028730"/>
    </source>
</evidence>
<dbReference type="InterPro" id="IPR036249">
    <property type="entry name" value="Thioredoxin-like_sf"/>
</dbReference>
<dbReference type="EMBL" id="ATLK01000001">
    <property type="protein sequence ID" value="KFF31874.1"/>
    <property type="molecule type" value="Genomic_DNA"/>
</dbReference>
<feature type="transmembrane region" description="Helical" evidence="1">
    <location>
        <begin position="61"/>
        <end position="84"/>
    </location>
</feature>
<dbReference type="CDD" id="cd02972">
    <property type="entry name" value="DsbA_family"/>
    <property type="match status" value="1"/>
</dbReference>
<name>A0A086BPL0_9BIFI</name>
<comment type="caution">
    <text evidence="2">The sequence shown here is derived from an EMBL/GenBank/DDBJ whole genome shotgun (WGS) entry which is preliminary data.</text>
</comment>
<keyword evidence="1" id="KW-0472">Membrane</keyword>
<sequence length="336" mass="37488">MESGAERGAYTARRYVRNQDAKLVQPSDVAVGSDRRYMDARSRESLHHRRKARERKWRRRIIIMTLAASIVLICTIGVSLQQIFEQRQLQRSITEQDAYNALQEVKVVPEYADKKGGIMLSRNGYGSQINGVPTVEVFMDPLCPGCKLFLQQMDGTLETMVAAGQINLSVHPVAFLDRLSTDDYSSRTAEAIAYITDHDSNSEHLMNFLQNIYSSDFMPRELPDYKPVSNDSLRDQAIKAGVPEPVARKAFSGEFKEWVDRSNDYTKRRKDLMAKSGKFAGRVATPSIVCNGQLVDINKLADEGLSYKDAVLQTVGLTDGQVGGSDQLPSVGGESR</sequence>
<organism evidence="2 3">
    <name type="scientific">Bifidobacterium bombi DSM 19703</name>
    <dbReference type="NCBI Taxonomy" id="1341695"/>
    <lineage>
        <taxon>Bacteria</taxon>
        <taxon>Bacillati</taxon>
        <taxon>Actinomycetota</taxon>
        <taxon>Actinomycetes</taxon>
        <taxon>Bifidobacteriales</taxon>
        <taxon>Bifidobacteriaceae</taxon>
        <taxon>Bifidobacterium</taxon>
    </lineage>
</organism>
<gene>
    <name evidence="2" type="ORF">BBOMB_1283</name>
</gene>
<keyword evidence="1" id="KW-0812">Transmembrane</keyword>
<dbReference type="OrthoDB" id="117402at2"/>
<protein>
    <submittedName>
        <fullName evidence="2">Putative thioredoxin domain-containing protein</fullName>
    </submittedName>
</protein>
<keyword evidence="1" id="KW-1133">Transmembrane helix</keyword>
<proteinExistence type="predicted"/>
<dbReference type="RefSeq" id="WP_052377524.1">
    <property type="nucleotide sequence ID" value="NZ_ATLK01000001.1"/>
</dbReference>